<dbReference type="AlphaFoldDB" id="A0AAW9QAT2"/>
<dbReference type="PANTHER" id="PTHR43669">
    <property type="entry name" value="5-KETO-D-GLUCONATE 5-REDUCTASE"/>
    <property type="match status" value="1"/>
</dbReference>
<name>A0AAW9QAT2_9BURK</name>
<protein>
    <submittedName>
        <fullName evidence="4">SDR family oxidoreductase</fullName>
        <ecNumber evidence="4">1.-.-.-</ecNumber>
    </submittedName>
</protein>
<dbReference type="RefSeq" id="WP_332289296.1">
    <property type="nucleotide sequence ID" value="NZ_JAZIBG010000024.1"/>
</dbReference>
<dbReference type="FunFam" id="3.40.50.720:FF:000084">
    <property type="entry name" value="Short-chain dehydrogenase reductase"/>
    <property type="match status" value="1"/>
</dbReference>
<gene>
    <name evidence="4" type="ORF">V4F39_10430</name>
</gene>
<comment type="similarity">
    <text evidence="1 3">Belongs to the short-chain dehydrogenases/reductases (SDR) family.</text>
</comment>
<dbReference type="CDD" id="cd05233">
    <property type="entry name" value="SDR_c"/>
    <property type="match status" value="1"/>
</dbReference>
<sequence length="262" mass="27503">MPDHAFASAPHNRIAIVTGAGSGIGQASAVALLHAGWRVAFAGRRAETLQAAIASAGDPFGDIAERALAVPTDVADPASVEALFGTVVARFGRLDLLFNNAGISATMPLEDLPIERWKEVVDTNLNGVFYCMQQAFRVMKAQAPQGGRIINNGSISAYAPRPMSIAYTATKHAVSGLTKTASLDGRAHDIAVGQIDIGNAATDMTERMAQGVPQADGSLRVEARMDVRHVADAVVHMAGLPLEANVLFMTVMATKMPFVGRG</sequence>
<dbReference type="Gene3D" id="3.40.50.720">
    <property type="entry name" value="NAD(P)-binding Rossmann-like Domain"/>
    <property type="match status" value="1"/>
</dbReference>
<keyword evidence="5" id="KW-1185">Reference proteome</keyword>
<dbReference type="PRINTS" id="PR00081">
    <property type="entry name" value="GDHRDH"/>
</dbReference>
<keyword evidence="2 4" id="KW-0560">Oxidoreductase</keyword>
<dbReference type="PRINTS" id="PR00080">
    <property type="entry name" value="SDRFAMILY"/>
</dbReference>
<evidence type="ECO:0000313" key="5">
    <source>
        <dbReference type="Proteomes" id="UP001336250"/>
    </source>
</evidence>
<accession>A0AAW9QAT2</accession>
<dbReference type="Proteomes" id="UP001336250">
    <property type="component" value="Unassembled WGS sequence"/>
</dbReference>
<evidence type="ECO:0000256" key="1">
    <source>
        <dbReference type="ARBA" id="ARBA00006484"/>
    </source>
</evidence>
<dbReference type="PROSITE" id="PS00061">
    <property type="entry name" value="ADH_SHORT"/>
    <property type="match status" value="1"/>
</dbReference>
<evidence type="ECO:0000256" key="2">
    <source>
        <dbReference type="ARBA" id="ARBA00023002"/>
    </source>
</evidence>
<dbReference type="InterPro" id="IPR036291">
    <property type="entry name" value="NAD(P)-bd_dom_sf"/>
</dbReference>
<dbReference type="GO" id="GO:0016491">
    <property type="term" value="F:oxidoreductase activity"/>
    <property type="evidence" value="ECO:0007669"/>
    <property type="project" value="UniProtKB-KW"/>
</dbReference>
<dbReference type="Pfam" id="PF00106">
    <property type="entry name" value="adh_short"/>
    <property type="match status" value="1"/>
</dbReference>
<dbReference type="SUPFAM" id="SSF51735">
    <property type="entry name" value="NAD(P)-binding Rossmann-fold domains"/>
    <property type="match status" value="1"/>
</dbReference>
<proteinExistence type="inferred from homology"/>
<evidence type="ECO:0000313" key="4">
    <source>
        <dbReference type="EMBL" id="MEF7614325.1"/>
    </source>
</evidence>
<reference evidence="4 5" key="1">
    <citation type="submission" date="2024-02" db="EMBL/GenBank/DDBJ databases">
        <title>Genome sequence of Aquincola sp. MAHUQ-54.</title>
        <authorList>
            <person name="Huq M.A."/>
        </authorList>
    </citation>
    <scope>NUCLEOTIDE SEQUENCE [LARGE SCALE GENOMIC DNA]</scope>
    <source>
        <strain evidence="4 5">MAHUQ-54</strain>
    </source>
</reference>
<comment type="caution">
    <text evidence="4">The sequence shown here is derived from an EMBL/GenBank/DDBJ whole genome shotgun (WGS) entry which is preliminary data.</text>
</comment>
<dbReference type="PANTHER" id="PTHR43669:SF12">
    <property type="entry name" value="BLR5618 PROTEIN"/>
    <property type="match status" value="1"/>
</dbReference>
<dbReference type="EC" id="1.-.-.-" evidence="4"/>
<evidence type="ECO:0000256" key="3">
    <source>
        <dbReference type="RuleBase" id="RU000363"/>
    </source>
</evidence>
<dbReference type="EMBL" id="JAZIBG010000024">
    <property type="protein sequence ID" value="MEF7614325.1"/>
    <property type="molecule type" value="Genomic_DNA"/>
</dbReference>
<dbReference type="InterPro" id="IPR020904">
    <property type="entry name" value="Sc_DH/Rdtase_CS"/>
</dbReference>
<dbReference type="InterPro" id="IPR002347">
    <property type="entry name" value="SDR_fam"/>
</dbReference>
<organism evidence="4 5">
    <name type="scientific">Aquincola agrisoli</name>
    <dbReference type="NCBI Taxonomy" id="3119538"/>
    <lineage>
        <taxon>Bacteria</taxon>
        <taxon>Pseudomonadati</taxon>
        <taxon>Pseudomonadota</taxon>
        <taxon>Betaproteobacteria</taxon>
        <taxon>Burkholderiales</taxon>
        <taxon>Sphaerotilaceae</taxon>
        <taxon>Aquincola</taxon>
    </lineage>
</organism>